<feature type="non-terminal residue" evidence="1">
    <location>
        <position position="1"/>
    </location>
</feature>
<dbReference type="AlphaFoldDB" id="A0A9W4T2Z4"/>
<dbReference type="EMBL" id="CAMKVN010008550">
    <property type="protein sequence ID" value="CAI2192626.1"/>
    <property type="molecule type" value="Genomic_DNA"/>
</dbReference>
<comment type="caution">
    <text evidence="1">The sequence shown here is derived from an EMBL/GenBank/DDBJ whole genome shotgun (WGS) entry which is preliminary data.</text>
</comment>
<reference evidence="1" key="1">
    <citation type="submission" date="2022-08" db="EMBL/GenBank/DDBJ databases">
        <authorList>
            <person name="Kallberg Y."/>
            <person name="Tangrot J."/>
            <person name="Rosling A."/>
        </authorList>
    </citation>
    <scope>NUCLEOTIDE SEQUENCE</scope>
    <source>
        <strain evidence="1">Wild A</strain>
    </source>
</reference>
<organism evidence="1 2">
    <name type="scientific">Funneliformis geosporum</name>
    <dbReference type="NCBI Taxonomy" id="1117311"/>
    <lineage>
        <taxon>Eukaryota</taxon>
        <taxon>Fungi</taxon>
        <taxon>Fungi incertae sedis</taxon>
        <taxon>Mucoromycota</taxon>
        <taxon>Glomeromycotina</taxon>
        <taxon>Glomeromycetes</taxon>
        <taxon>Glomerales</taxon>
        <taxon>Glomeraceae</taxon>
        <taxon>Funneliformis</taxon>
    </lineage>
</organism>
<gene>
    <name evidence="1" type="ORF">FWILDA_LOCUS15670</name>
</gene>
<proteinExistence type="predicted"/>
<protein>
    <submittedName>
        <fullName evidence="1">15368_t:CDS:1</fullName>
    </submittedName>
</protein>
<sequence length="50" mass="5529">PNRLSISKLLWSFSNSPNASLQVHIRWPSLNLSCNVWSAHVAILGSIEKG</sequence>
<name>A0A9W4T2Z4_9GLOM</name>
<evidence type="ECO:0000313" key="2">
    <source>
        <dbReference type="Proteomes" id="UP001153678"/>
    </source>
</evidence>
<accession>A0A9W4T2Z4</accession>
<keyword evidence="2" id="KW-1185">Reference proteome</keyword>
<evidence type="ECO:0000313" key="1">
    <source>
        <dbReference type="EMBL" id="CAI2192626.1"/>
    </source>
</evidence>
<dbReference type="Proteomes" id="UP001153678">
    <property type="component" value="Unassembled WGS sequence"/>
</dbReference>